<dbReference type="Pfam" id="PF02627">
    <property type="entry name" value="CMD"/>
    <property type="match status" value="1"/>
</dbReference>
<keyword evidence="3" id="KW-1185">Reference proteome</keyword>
<proteinExistence type="predicted"/>
<comment type="caution">
    <text evidence="2">The sequence shown here is derived from an EMBL/GenBank/DDBJ whole genome shotgun (WGS) entry which is preliminary data.</text>
</comment>
<name>A0ABR6ZHS8_9BURK</name>
<dbReference type="RefSeq" id="WP_186956973.1">
    <property type="nucleotide sequence ID" value="NZ_JACOFX010000027.1"/>
</dbReference>
<dbReference type="NCBIfam" id="TIGR00778">
    <property type="entry name" value="ahpD_dom"/>
    <property type="match status" value="1"/>
</dbReference>
<evidence type="ECO:0000313" key="3">
    <source>
        <dbReference type="Proteomes" id="UP000646911"/>
    </source>
</evidence>
<evidence type="ECO:0000259" key="1">
    <source>
        <dbReference type="Pfam" id="PF02627"/>
    </source>
</evidence>
<dbReference type="InterPro" id="IPR003779">
    <property type="entry name" value="CMD-like"/>
</dbReference>
<reference evidence="2 3" key="1">
    <citation type="submission" date="2020-08" db="EMBL/GenBank/DDBJ databases">
        <title>Novel species isolated from subtropical streams in China.</title>
        <authorList>
            <person name="Lu H."/>
        </authorList>
    </citation>
    <scope>NUCLEOTIDE SEQUENCE [LARGE SCALE GENOMIC DNA]</scope>
    <source>
        <strain evidence="2 3">NL8W</strain>
    </source>
</reference>
<dbReference type="InterPro" id="IPR029032">
    <property type="entry name" value="AhpD-like"/>
</dbReference>
<dbReference type="EMBL" id="JACOFX010000027">
    <property type="protein sequence ID" value="MBC3911265.1"/>
    <property type="molecule type" value="Genomic_DNA"/>
</dbReference>
<organism evidence="2 3">
    <name type="scientific">Undibacterium umbellatum</name>
    <dbReference type="NCBI Taxonomy" id="2762300"/>
    <lineage>
        <taxon>Bacteria</taxon>
        <taxon>Pseudomonadati</taxon>
        <taxon>Pseudomonadota</taxon>
        <taxon>Betaproteobacteria</taxon>
        <taxon>Burkholderiales</taxon>
        <taxon>Oxalobacteraceae</taxon>
        <taxon>Undibacterium</taxon>
    </lineage>
</organism>
<dbReference type="PANTHER" id="PTHR35446:SF3">
    <property type="entry name" value="CMD DOMAIN-CONTAINING PROTEIN"/>
    <property type="match status" value="1"/>
</dbReference>
<sequence>MLSAYKLTLPALTIETASPSASALLKGAKANFGFVPNMFTHMAHVPGLLSTYFHGYEQFRANSGFTAVEQEVVFLTISIENGCEYCVSAHSMVADAMSKVPTDVTNALRDGKPVTDAKLAALATFTRTMVVTRGLPSQADVTQFLAAGYTETQILEVILAISLKTISNYTNHLAHTNVDAAFASHVWKDARAAK</sequence>
<accession>A0ABR6ZHS8</accession>
<gene>
    <name evidence="2" type="ORF">H8L47_27265</name>
</gene>
<protein>
    <submittedName>
        <fullName evidence="2">Carboxymuconolactone decarboxylase family protein</fullName>
    </submittedName>
</protein>
<dbReference type="SUPFAM" id="SSF69118">
    <property type="entry name" value="AhpD-like"/>
    <property type="match status" value="1"/>
</dbReference>
<feature type="domain" description="Carboxymuconolactone decarboxylase-like" evidence="1">
    <location>
        <begin position="58"/>
        <end position="114"/>
    </location>
</feature>
<evidence type="ECO:0000313" key="2">
    <source>
        <dbReference type="EMBL" id="MBC3911265.1"/>
    </source>
</evidence>
<dbReference type="InterPro" id="IPR004675">
    <property type="entry name" value="AhpD_core"/>
</dbReference>
<dbReference type="PANTHER" id="PTHR35446">
    <property type="entry name" value="SI:CH211-175M2.5"/>
    <property type="match status" value="1"/>
</dbReference>
<dbReference type="Proteomes" id="UP000646911">
    <property type="component" value="Unassembled WGS sequence"/>
</dbReference>
<dbReference type="Gene3D" id="1.20.1290.10">
    <property type="entry name" value="AhpD-like"/>
    <property type="match status" value="1"/>
</dbReference>